<name>A0A3M0K6X1_HIRRU</name>
<organism evidence="1 2">
    <name type="scientific">Hirundo rustica rustica</name>
    <dbReference type="NCBI Taxonomy" id="333673"/>
    <lineage>
        <taxon>Eukaryota</taxon>
        <taxon>Metazoa</taxon>
        <taxon>Chordata</taxon>
        <taxon>Craniata</taxon>
        <taxon>Vertebrata</taxon>
        <taxon>Euteleostomi</taxon>
        <taxon>Archelosauria</taxon>
        <taxon>Archosauria</taxon>
        <taxon>Dinosauria</taxon>
        <taxon>Saurischia</taxon>
        <taxon>Theropoda</taxon>
        <taxon>Coelurosauria</taxon>
        <taxon>Aves</taxon>
        <taxon>Neognathae</taxon>
        <taxon>Neoaves</taxon>
        <taxon>Telluraves</taxon>
        <taxon>Australaves</taxon>
        <taxon>Passeriformes</taxon>
        <taxon>Sylvioidea</taxon>
        <taxon>Hirundinidae</taxon>
        <taxon>Hirundo</taxon>
    </lineage>
</organism>
<dbReference type="OrthoDB" id="9400807at2759"/>
<dbReference type="EMBL" id="QRBI01000120">
    <property type="protein sequence ID" value="RMC07044.1"/>
    <property type="molecule type" value="Genomic_DNA"/>
</dbReference>
<gene>
    <name evidence="1" type="ORF">DUI87_16497</name>
</gene>
<accession>A0A3M0K6X1</accession>
<evidence type="ECO:0000313" key="2">
    <source>
        <dbReference type="Proteomes" id="UP000269221"/>
    </source>
</evidence>
<keyword evidence="2" id="KW-1185">Reference proteome</keyword>
<dbReference type="AlphaFoldDB" id="A0A3M0K6X1"/>
<proteinExistence type="predicted"/>
<sequence length="121" mass="13599">MVWTGALFTDGWAKRVVMNGTKSSWQPVTSVDPHVSVLGPFLFDTFINDLGEMIESILSKLTDNTKLGRSADLLEGRKALQWDQDGPHRQLVSFGQDLVLGPDHSNPKQCYRFNEECIGKY</sequence>
<protein>
    <recommendedName>
        <fullName evidence="3">Reverse transcriptase domain-containing protein</fullName>
    </recommendedName>
</protein>
<evidence type="ECO:0008006" key="3">
    <source>
        <dbReference type="Google" id="ProtNLM"/>
    </source>
</evidence>
<dbReference type="STRING" id="333673.A0A3M0K6X1"/>
<reference evidence="1 2" key="1">
    <citation type="submission" date="2018-07" db="EMBL/GenBank/DDBJ databases">
        <title>A high quality draft genome assembly of the barn swallow (H. rustica rustica).</title>
        <authorList>
            <person name="Formenti G."/>
            <person name="Chiara M."/>
            <person name="Poveda L."/>
            <person name="Francoijs K.-J."/>
            <person name="Bonisoli-Alquati A."/>
            <person name="Canova L."/>
            <person name="Gianfranceschi L."/>
            <person name="Horner D.S."/>
            <person name="Saino N."/>
        </authorList>
    </citation>
    <scope>NUCLEOTIDE SEQUENCE [LARGE SCALE GENOMIC DNA]</scope>
    <source>
        <strain evidence="1">Chelidonia</strain>
        <tissue evidence="1">Blood</tissue>
    </source>
</reference>
<comment type="caution">
    <text evidence="1">The sequence shown here is derived from an EMBL/GenBank/DDBJ whole genome shotgun (WGS) entry which is preliminary data.</text>
</comment>
<evidence type="ECO:0000313" key="1">
    <source>
        <dbReference type="EMBL" id="RMC07044.1"/>
    </source>
</evidence>
<dbReference type="Proteomes" id="UP000269221">
    <property type="component" value="Unassembled WGS sequence"/>
</dbReference>